<dbReference type="AGR" id="Xenbase:XB-GENE-6467125"/>
<dbReference type="PANTHER" id="PTHR11559">
    <property type="entry name" value="CARBOXYLESTERASE"/>
    <property type="match status" value="1"/>
</dbReference>
<dbReference type="InterPro" id="IPR050309">
    <property type="entry name" value="Type-B_Carboxylest/Lipase"/>
</dbReference>
<feature type="domain" description="Carboxylesterase type B" evidence="5">
    <location>
        <begin position="27"/>
        <end position="537"/>
    </location>
</feature>
<accession>A0A8J0QUC2</accession>
<keyword evidence="2 4" id="KW-0378">Hydrolase</keyword>
<evidence type="ECO:0000256" key="3">
    <source>
        <dbReference type="ARBA" id="ARBA00023157"/>
    </source>
</evidence>
<protein>
    <recommendedName>
        <fullName evidence="4">Carboxylic ester hydrolase</fullName>
        <ecNumber evidence="4">3.1.1.-</ecNumber>
    </recommendedName>
</protein>
<evidence type="ECO:0000313" key="6">
    <source>
        <dbReference type="Proteomes" id="UP000008143"/>
    </source>
</evidence>
<reference evidence="7" key="1">
    <citation type="submission" date="2025-08" db="UniProtKB">
        <authorList>
            <consortium name="RefSeq"/>
        </authorList>
    </citation>
    <scope>IDENTIFICATION</scope>
    <source>
        <strain evidence="7">Nigerian</strain>
        <tissue evidence="7">Liver and blood</tissue>
    </source>
</reference>
<proteinExistence type="inferred from homology"/>
<dbReference type="OrthoDB" id="3200163at2759"/>
<comment type="similarity">
    <text evidence="1 4">Belongs to the type-B carboxylesterase/lipase family.</text>
</comment>
<dbReference type="RefSeq" id="XP_002943465.3">
    <property type="nucleotide sequence ID" value="XM_002943419.5"/>
</dbReference>
<gene>
    <name evidence="8" type="primary">ces2.8</name>
    <name evidence="7" type="synonym">ces3.7</name>
</gene>
<dbReference type="OMA" id="WLKYDED"/>
<dbReference type="Proteomes" id="UP000008143">
    <property type="component" value="Chromosome 4"/>
</dbReference>
<evidence type="ECO:0000256" key="4">
    <source>
        <dbReference type="RuleBase" id="RU361235"/>
    </source>
</evidence>
<dbReference type="PROSITE" id="PS00941">
    <property type="entry name" value="CARBOXYLESTERASE_B_2"/>
    <property type="match status" value="1"/>
</dbReference>
<evidence type="ECO:0000256" key="1">
    <source>
        <dbReference type="ARBA" id="ARBA00005964"/>
    </source>
</evidence>
<dbReference type="Gene3D" id="3.40.50.1820">
    <property type="entry name" value="alpha/beta hydrolase"/>
    <property type="match status" value="1"/>
</dbReference>
<keyword evidence="3" id="KW-1015">Disulfide bond</keyword>
<dbReference type="InterPro" id="IPR029058">
    <property type="entry name" value="AB_hydrolase_fold"/>
</dbReference>
<organism evidence="6 7">
    <name type="scientific">Xenopus tropicalis</name>
    <name type="common">Western clawed frog</name>
    <name type="synonym">Silurana tropicalis</name>
    <dbReference type="NCBI Taxonomy" id="8364"/>
    <lineage>
        <taxon>Eukaryota</taxon>
        <taxon>Metazoa</taxon>
        <taxon>Chordata</taxon>
        <taxon>Craniata</taxon>
        <taxon>Vertebrata</taxon>
        <taxon>Euteleostomi</taxon>
        <taxon>Amphibia</taxon>
        <taxon>Batrachia</taxon>
        <taxon>Anura</taxon>
        <taxon>Pipoidea</taxon>
        <taxon>Pipidae</taxon>
        <taxon>Xenopodinae</taxon>
        <taxon>Xenopus</taxon>
        <taxon>Silurana</taxon>
    </lineage>
</organism>
<dbReference type="AlphaFoldDB" id="A0A8J0QUC2"/>
<dbReference type="Xenbase" id="XB-GENE-6467125">
    <property type="gene designation" value="ces2.8"/>
</dbReference>
<evidence type="ECO:0000313" key="8">
    <source>
        <dbReference type="Xenbase" id="XB-GENE-6467125"/>
    </source>
</evidence>
<feature type="chain" id="PRO_5035339090" description="Carboxylic ester hydrolase" evidence="4">
    <location>
        <begin position="20"/>
        <end position="557"/>
    </location>
</feature>
<keyword evidence="4" id="KW-0732">Signal</keyword>
<dbReference type="SUPFAM" id="SSF53474">
    <property type="entry name" value="alpha/beta-Hydrolases"/>
    <property type="match status" value="1"/>
</dbReference>
<evidence type="ECO:0000259" key="5">
    <source>
        <dbReference type="Pfam" id="PF00135"/>
    </source>
</evidence>
<dbReference type="InterPro" id="IPR019819">
    <property type="entry name" value="Carboxylesterase_B_CS"/>
</dbReference>
<dbReference type="InterPro" id="IPR019826">
    <property type="entry name" value="Carboxylesterase_B_AS"/>
</dbReference>
<dbReference type="CDD" id="cd00312">
    <property type="entry name" value="Esterase_lipase"/>
    <property type="match status" value="1"/>
</dbReference>
<dbReference type="GO" id="GO:0016787">
    <property type="term" value="F:hydrolase activity"/>
    <property type="evidence" value="ECO:0007669"/>
    <property type="project" value="UniProtKB-KW"/>
</dbReference>
<evidence type="ECO:0000313" key="7">
    <source>
        <dbReference type="RefSeq" id="XP_002943465.3"/>
    </source>
</evidence>
<dbReference type="Pfam" id="PF00135">
    <property type="entry name" value="COesterase"/>
    <property type="match status" value="1"/>
</dbReference>
<dbReference type="FunFam" id="3.40.50.1820:FF:000011">
    <property type="entry name" value="Carboxylic ester hydrolase"/>
    <property type="match status" value="1"/>
</dbReference>
<dbReference type="PROSITE" id="PS00122">
    <property type="entry name" value="CARBOXYLESTERASE_B_1"/>
    <property type="match status" value="1"/>
</dbReference>
<sequence>MGSLIKVLLLCCATLEIYGTGQNDVKKLVTTKYGQLLGKTVGVKGTDRSVHAFMGVPFAKPPTGPLRYADPQPPEPWSSVREATAPPSMCIQNPAIMEKSVTVFKANSVLPPVSEDCLYLNVFTPAGREENAKLPVMVFIHGGGLVIGYASLYDGSALSVYENVVMVSVQYRLGLLGFFSTGDKEVPGNLGFLDQVAALQWVQENIKAFGGDPQSVTLFGESAGGLSVSAHILSPLSKNLFHRAIAESGVAVFPNLMVHKTEDVLFGRDLIANISGCDLPLLLNCLKEKTEDEILAITLAMGFTILPACVDGVFLPKPAEEILAAKESNPVPFIIGVNNHEFGWEIPMSLNISGFRGGMEKKDIEALLQFSILHLDSNAISSIMEEYFGDTNDQIEIRNNFLELGGDMLFVIPALRTAKYHRDSGLPVYFYEFQHRPSLYENSKDDFVKADHGDELYFVLGGPFLNGDVTFQGDGTDEEKVLSRKIMKYWSNFARNGDPNGPGLTEWLKYDEDEDYLEICLEQKLSQRLKEEKFKFWTITLPEIMMRIEKRKDHIEL</sequence>
<dbReference type="KEGG" id="xtr:100494149"/>
<evidence type="ECO:0000256" key="2">
    <source>
        <dbReference type="ARBA" id="ARBA00022801"/>
    </source>
</evidence>
<dbReference type="InterPro" id="IPR002018">
    <property type="entry name" value="CarbesteraseB"/>
</dbReference>
<feature type="signal peptide" evidence="4">
    <location>
        <begin position="1"/>
        <end position="19"/>
    </location>
</feature>
<keyword evidence="6" id="KW-1185">Reference proteome</keyword>
<name>A0A8J0QUC2_XENTR</name>
<dbReference type="EC" id="3.1.1.-" evidence="4"/>